<evidence type="ECO:0000313" key="2">
    <source>
        <dbReference type="Proteomes" id="UP001290462"/>
    </source>
</evidence>
<dbReference type="EMBL" id="JAVBVO010000003">
    <property type="protein sequence ID" value="MDZ5759649.1"/>
    <property type="molecule type" value="Genomic_DNA"/>
</dbReference>
<comment type="caution">
    <text evidence="1">The sequence shown here is derived from an EMBL/GenBank/DDBJ whole genome shotgun (WGS) entry which is preliminary data.</text>
</comment>
<accession>A0AAW9JYE6</accession>
<dbReference type="RefSeq" id="WP_322809329.1">
    <property type="nucleotide sequence ID" value="NZ_JAVBVO010000003.1"/>
</dbReference>
<dbReference type="InterPro" id="IPR011990">
    <property type="entry name" value="TPR-like_helical_dom_sf"/>
</dbReference>
<dbReference type="Gene3D" id="1.25.40.10">
    <property type="entry name" value="Tetratricopeptide repeat domain"/>
    <property type="match status" value="1"/>
</dbReference>
<protein>
    <submittedName>
        <fullName evidence="1">Uncharacterized protein</fullName>
    </submittedName>
</protein>
<organism evidence="1 2">
    <name type="scientific">Carnobacterium maltaromaticum</name>
    <name type="common">Carnobacterium piscicola</name>
    <dbReference type="NCBI Taxonomy" id="2751"/>
    <lineage>
        <taxon>Bacteria</taxon>
        <taxon>Bacillati</taxon>
        <taxon>Bacillota</taxon>
        <taxon>Bacilli</taxon>
        <taxon>Lactobacillales</taxon>
        <taxon>Carnobacteriaceae</taxon>
        <taxon>Carnobacterium</taxon>
    </lineage>
</organism>
<sequence>MVLKKEGLTYYLDVLVYEKGFNLIKLGKDEECEKFYLHAMVIADSTGNNSLMDTIKSDVEKYGIEA</sequence>
<evidence type="ECO:0000313" key="1">
    <source>
        <dbReference type="EMBL" id="MDZ5759649.1"/>
    </source>
</evidence>
<reference evidence="1" key="1">
    <citation type="submission" date="2023-08" db="EMBL/GenBank/DDBJ databases">
        <title>Genomic characterization of piscicolin 126 produced by Carnobacterium maltaromaticum CM22 strain isolated from salmon (Salmo salar).</title>
        <authorList>
            <person name="Gonzalez-Gragera E."/>
            <person name="Garcia-Lopez J.D."/>
            <person name="Teso-Perez C."/>
            <person name="Gimenez-Hernandez I."/>
            <person name="Peralta-Sanchez J.M."/>
            <person name="Valdivia E."/>
            <person name="Montalban-Lopez M."/>
            <person name="Martin-Platero A.M."/>
            <person name="Banos A."/>
            <person name="Martinez-Bueno M."/>
        </authorList>
    </citation>
    <scope>NUCLEOTIDE SEQUENCE</scope>
    <source>
        <strain evidence="1">CM22</strain>
    </source>
</reference>
<dbReference type="Proteomes" id="UP001290462">
    <property type="component" value="Unassembled WGS sequence"/>
</dbReference>
<dbReference type="AlphaFoldDB" id="A0AAW9JYE6"/>
<name>A0AAW9JYE6_CARML</name>
<proteinExistence type="predicted"/>
<gene>
    <name evidence="1" type="ORF">RAK27_13385</name>
</gene>